<dbReference type="SUPFAM" id="SSF141868">
    <property type="entry name" value="EAL domain-like"/>
    <property type="match status" value="1"/>
</dbReference>
<dbReference type="EMBL" id="CP040946">
    <property type="protein sequence ID" value="QDC45376.1"/>
    <property type="molecule type" value="Genomic_DNA"/>
</dbReference>
<gene>
    <name evidence="2" type="ORF">FIU01_07760</name>
</gene>
<dbReference type="Gene3D" id="3.20.20.450">
    <property type="entry name" value="EAL domain"/>
    <property type="match status" value="1"/>
</dbReference>
<dbReference type="Proteomes" id="UP000311008">
    <property type="component" value="Chromosome"/>
</dbReference>
<dbReference type="PANTHER" id="PTHR33121">
    <property type="entry name" value="CYCLIC DI-GMP PHOSPHODIESTERASE PDEF"/>
    <property type="match status" value="1"/>
</dbReference>
<dbReference type="SMART" id="SM00052">
    <property type="entry name" value="EAL"/>
    <property type="match status" value="1"/>
</dbReference>
<dbReference type="GO" id="GO:0071111">
    <property type="term" value="F:cyclic-guanylate-specific phosphodiesterase activity"/>
    <property type="evidence" value="ECO:0007669"/>
    <property type="project" value="InterPro"/>
</dbReference>
<dbReference type="InterPro" id="IPR001633">
    <property type="entry name" value="EAL_dom"/>
</dbReference>
<dbReference type="PANTHER" id="PTHR33121:SF76">
    <property type="entry name" value="SIGNALING PROTEIN"/>
    <property type="match status" value="1"/>
</dbReference>
<organism evidence="2 3">
    <name type="scientific">Methylophilus medardicus</name>
    <dbReference type="NCBI Taxonomy" id="2588534"/>
    <lineage>
        <taxon>Bacteria</taxon>
        <taxon>Pseudomonadati</taxon>
        <taxon>Pseudomonadota</taxon>
        <taxon>Betaproteobacteria</taxon>
        <taxon>Nitrosomonadales</taxon>
        <taxon>Methylophilaceae</taxon>
        <taxon>Methylophilus</taxon>
    </lineage>
</organism>
<dbReference type="RefSeq" id="WP_140004692.1">
    <property type="nucleotide sequence ID" value="NZ_CP040946.1"/>
</dbReference>
<dbReference type="PROSITE" id="PS50883">
    <property type="entry name" value="EAL"/>
    <property type="match status" value="1"/>
</dbReference>
<dbReference type="OrthoDB" id="9813903at2"/>
<keyword evidence="3" id="KW-1185">Reference proteome</keyword>
<dbReference type="InterPro" id="IPR050706">
    <property type="entry name" value="Cyclic-di-GMP_PDE-like"/>
</dbReference>
<feature type="domain" description="EAL" evidence="1">
    <location>
        <begin position="34"/>
        <end position="285"/>
    </location>
</feature>
<name>A0A5B8CW99_9PROT</name>
<dbReference type="InterPro" id="IPR035919">
    <property type="entry name" value="EAL_sf"/>
</dbReference>
<accession>A0A5B8CW99</accession>
<reference evidence="3" key="1">
    <citation type="journal article" date="2019" name="ISME J.">
        <title>Evolution in action: habitat transition from sediment to the pelagial leads to genome streamlining in Methylophilaceae.</title>
        <authorList>
            <person name="Salcher M."/>
            <person name="Schaefle D."/>
            <person name="Kaspar M."/>
            <person name="Neuenschwander S.M."/>
            <person name="Ghai R."/>
        </authorList>
    </citation>
    <scope>NUCLEOTIDE SEQUENCE [LARGE SCALE GENOMIC DNA]</scope>
    <source>
        <strain evidence="3">MMS-M-51</strain>
    </source>
</reference>
<dbReference type="CDD" id="cd01948">
    <property type="entry name" value="EAL"/>
    <property type="match status" value="1"/>
</dbReference>
<evidence type="ECO:0000313" key="2">
    <source>
        <dbReference type="EMBL" id="QDC45376.1"/>
    </source>
</evidence>
<evidence type="ECO:0000313" key="3">
    <source>
        <dbReference type="Proteomes" id="UP000311008"/>
    </source>
</evidence>
<dbReference type="AlphaFoldDB" id="A0A5B8CW99"/>
<sequence length="289" mass="32186">MTQRTSNQEAEHVVQLRAELKQALSLDLEELGLLEASSGEYESTFIGVHLKTAFQPIYDAKQGDIYGYEALIRPSLFGTLGSTPEFAFTYAEQSGKLVQFDRVFRSQHVLNFRAIHQENGLLFLNVHPKLLLEVSAHGKVFEQILHKYSVPTHRVVLEVNESLIEQDKHLISAIENYRALGYQIAFDHVGGHQSKLYRLWLTQHDFIKFDVSVIHQAAQQPTLAKALKGLVAMVQDLGSTPVIVGIETQQQLDIAIASGASVLQGNLLAAPVVAKVINDQFQHKTPKVA</sequence>
<dbReference type="KEGG" id="mmec:FIU01_07760"/>
<evidence type="ECO:0000259" key="1">
    <source>
        <dbReference type="PROSITE" id="PS50883"/>
    </source>
</evidence>
<proteinExistence type="predicted"/>
<dbReference type="Pfam" id="PF00563">
    <property type="entry name" value="EAL"/>
    <property type="match status" value="1"/>
</dbReference>
<protein>
    <submittedName>
        <fullName evidence="2">EAL domain-containing protein</fullName>
    </submittedName>
</protein>